<evidence type="ECO:0000256" key="1">
    <source>
        <dbReference type="SAM" id="MobiDB-lite"/>
    </source>
</evidence>
<feature type="region of interest" description="Disordered" evidence="1">
    <location>
        <begin position="475"/>
        <end position="514"/>
    </location>
</feature>
<dbReference type="Proteomes" id="UP001281761">
    <property type="component" value="Unassembled WGS sequence"/>
</dbReference>
<name>A0ABQ9XH12_9EUKA</name>
<evidence type="ECO:0000313" key="2">
    <source>
        <dbReference type="EMBL" id="KAK2950139.1"/>
    </source>
</evidence>
<accession>A0ABQ9XH12</accession>
<evidence type="ECO:0000313" key="3">
    <source>
        <dbReference type="Proteomes" id="UP001281761"/>
    </source>
</evidence>
<feature type="region of interest" description="Disordered" evidence="1">
    <location>
        <begin position="441"/>
        <end position="463"/>
    </location>
</feature>
<sequence length="531" mass="60385">MSSPRLPFSMDSSAFLTWDEEELDSESETAVVFRSLVATVKLQPELDNALEAKAMKLLELVGDRNFRSPDDFLITFGRTPDEFSVNYVQSILVLISSASQIITAAAMEILRYLFRNSSAKLRYHLVKNNLVPQLMTTLNPQSLSLTEAVDIHIYLLNIVWDFLWLSTPVGLAHLGIKDGNDQQAVHETVLTQVLVPSEAYISHLCLNRFSIIDGEQSKEFMTILAHLLPISPSYQPAMDFIVNMPVFLTIPSYLTFTECEISIWCFLYEMIDSQREWNKQGGVKRPMWKKMHRMLRMEGIEDVLEEKLQTDQNTFFGRLDVTYSIDWNKMQADKSLRLFDTISAFFWTTNTICDRGQLWHHLMVPSMIATLSFTFVGTLTLLLCGRHCLDQWMDGGDWWEIVSRDFDSFASGEVLTNLKHSLSRRRSSVSIFIALTDDAATSDRLSPHSSPNPTPTDSKEGRDCCWLTWGKDHKRTGRRADRQTDGTPPQSTSPQLIGEDSNDPEPFARHTPLSPPIFLVSADFNTTLSLS</sequence>
<feature type="compositionally biased region" description="Polar residues" evidence="1">
    <location>
        <begin position="485"/>
        <end position="495"/>
    </location>
</feature>
<gene>
    <name evidence="2" type="ORF">BLNAU_14941</name>
</gene>
<protein>
    <submittedName>
        <fullName evidence="2">Uncharacterized protein</fullName>
    </submittedName>
</protein>
<dbReference type="EMBL" id="JARBJD010000142">
    <property type="protein sequence ID" value="KAK2950139.1"/>
    <property type="molecule type" value="Genomic_DNA"/>
</dbReference>
<reference evidence="2 3" key="1">
    <citation type="journal article" date="2022" name="bioRxiv">
        <title>Genomics of Preaxostyla Flagellates Illuminates Evolutionary Transitions and the Path Towards Mitochondrial Loss.</title>
        <authorList>
            <person name="Novak L.V.F."/>
            <person name="Treitli S.C."/>
            <person name="Pyrih J."/>
            <person name="Halakuc P."/>
            <person name="Pipaliya S.V."/>
            <person name="Vacek V."/>
            <person name="Brzon O."/>
            <person name="Soukal P."/>
            <person name="Eme L."/>
            <person name="Dacks J.B."/>
            <person name="Karnkowska A."/>
            <person name="Elias M."/>
            <person name="Hampl V."/>
        </authorList>
    </citation>
    <scope>NUCLEOTIDE SEQUENCE [LARGE SCALE GENOMIC DNA]</scope>
    <source>
        <strain evidence="2">NAU3</strain>
        <tissue evidence="2">Gut</tissue>
    </source>
</reference>
<comment type="caution">
    <text evidence="2">The sequence shown here is derived from an EMBL/GenBank/DDBJ whole genome shotgun (WGS) entry which is preliminary data.</text>
</comment>
<proteinExistence type="predicted"/>
<keyword evidence="3" id="KW-1185">Reference proteome</keyword>
<organism evidence="2 3">
    <name type="scientific">Blattamonas nauphoetae</name>
    <dbReference type="NCBI Taxonomy" id="2049346"/>
    <lineage>
        <taxon>Eukaryota</taxon>
        <taxon>Metamonada</taxon>
        <taxon>Preaxostyla</taxon>
        <taxon>Oxymonadida</taxon>
        <taxon>Blattamonas</taxon>
    </lineage>
</organism>